<reference evidence="15 16" key="1">
    <citation type="submission" date="2021-08" db="EMBL/GenBank/DDBJ databases">
        <authorList>
            <person name="Tuo L."/>
        </authorList>
    </citation>
    <scope>NUCLEOTIDE SEQUENCE [LARGE SCALE GENOMIC DNA]</scope>
    <source>
        <strain evidence="15 16">JCM 31229</strain>
    </source>
</reference>
<keyword evidence="8 12" id="KW-0798">TonB box</keyword>
<dbReference type="PANTHER" id="PTHR32552">
    <property type="entry name" value="FERRICHROME IRON RECEPTOR-RELATED"/>
    <property type="match status" value="1"/>
</dbReference>
<keyword evidence="15" id="KW-0675">Receptor</keyword>
<keyword evidence="9 11" id="KW-0472">Membrane</keyword>
<evidence type="ECO:0000259" key="14">
    <source>
        <dbReference type="Pfam" id="PF07715"/>
    </source>
</evidence>
<evidence type="ECO:0000256" key="2">
    <source>
        <dbReference type="ARBA" id="ARBA00022448"/>
    </source>
</evidence>
<dbReference type="SUPFAM" id="SSF56935">
    <property type="entry name" value="Porins"/>
    <property type="match status" value="1"/>
</dbReference>
<evidence type="ECO:0000259" key="13">
    <source>
        <dbReference type="Pfam" id="PF00593"/>
    </source>
</evidence>
<evidence type="ECO:0000256" key="12">
    <source>
        <dbReference type="RuleBase" id="RU003357"/>
    </source>
</evidence>
<organism evidence="15 16">
    <name type="scientific">Sphingomonas colocasiae</name>
    <dbReference type="NCBI Taxonomy" id="1848973"/>
    <lineage>
        <taxon>Bacteria</taxon>
        <taxon>Pseudomonadati</taxon>
        <taxon>Pseudomonadota</taxon>
        <taxon>Alphaproteobacteria</taxon>
        <taxon>Sphingomonadales</taxon>
        <taxon>Sphingomonadaceae</taxon>
        <taxon>Sphingomonas</taxon>
    </lineage>
</organism>
<keyword evidence="7" id="KW-0406">Ion transport</keyword>
<proteinExistence type="inferred from homology"/>
<evidence type="ECO:0000256" key="1">
    <source>
        <dbReference type="ARBA" id="ARBA00004571"/>
    </source>
</evidence>
<dbReference type="EMBL" id="JAINVV010000011">
    <property type="protein sequence ID" value="MBY8825346.1"/>
    <property type="molecule type" value="Genomic_DNA"/>
</dbReference>
<dbReference type="InterPro" id="IPR039426">
    <property type="entry name" value="TonB-dep_rcpt-like"/>
</dbReference>
<dbReference type="InterPro" id="IPR012910">
    <property type="entry name" value="Plug_dom"/>
</dbReference>
<evidence type="ECO:0000256" key="6">
    <source>
        <dbReference type="ARBA" id="ARBA00023004"/>
    </source>
</evidence>
<evidence type="ECO:0000256" key="3">
    <source>
        <dbReference type="ARBA" id="ARBA00022452"/>
    </source>
</evidence>
<evidence type="ECO:0000313" key="15">
    <source>
        <dbReference type="EMBL" id="MBY8825346.1"/>
    </source>
</evidence>
<evidence type="ECO:0000256" key="9">
    <source>
        <dbReference type="ARBA" id="ARBA00023136"/>
    </source>
</evidence>
<name>A0ABS7PW20_9SPHN</name>
<evidence type="ECO:0000256" key="11">
    <source>
        <dbReference type="PROSITE-ProRule" id="PRU01360"/>
    </source>
</evidence>
<evidence type="ECO:0000256" key="7">
    <source>
        <dbReference type="ARBA" id="ARBA00023065"/>
    </source>
</evidence>
<evidence type="ECO:0000256" key="4">
    <source>
        <dbReference type="ARBA" id="ARBA00022496"/>
    </source>
</evidence>
<comment type="similarity">
    <text evidence="11 12">Belongs to the TonB-dependent receptor family.</text>
</comment>
<keyword evidence="4" id="KW-0410">Iron transport</keyword>
<feature type="domain" description="TonB-dependent receptor plug" evidence="14">
    <location>
        <begin position="30"/>
        <end position="137"/>
    </location>
</feature>
<evidence type="ECO:0000256" key="5">
    <source>
        <dbReference type="ARBA" id="ARBA00022692"/>
    </source>
</evidence>
<evidence type="ECO:0000256" key="10">
    <source>
        <dbReference type="ARBA" id="ARBA00023237"/>
    </source>
</evidence>
<keyword evidence="16" id="KW-1185">Reference proteome</keyword>
<comment type="caution">
    <text evidence="15">The sequence shown here is derived from an EMBL/GenBank/DDBJ whole genome shotgun (WGS) entry which is preliminary data.</text>
</comment>
<dbReference type="Pfam" id="PF00593">
    <property type="entry name" value="TonB_dep_Rec_b-barrel"/>
    <property type="match status" value="1"/>
</dbReference>
<sequence>MSTAAHAQEANAAGDDEMIVVTARKREETLESVPASIDVVTPAAIEAKGMANTSDLIGRLPGLSTSSDINSPGRDFLSLVIRGVGANAGGGDPAAPVFVDGIYQPRLGFDTRYLDVERVEVLKGPQGALFGRNTEAGAIAINFRRPGPDTRIRLFAEADSLLSFRGQASVSGGLADGVYAGASFDVSTTDGYLKNGVIPALAGQSGTVSADRATSYQGRVSLLLKPSERFEAYLTADMQEWRGQTGLPGVPSGCRCYRVNSDYQIEGVNRNRGLTASFTWHGDAIDIVSLNGYRKLDSKLPFDFDGGGDRGPNRHDYRNAQEFYSSELRIASSDGTAPLQWLTGFYAFRDKVRSRRSYDLQDFDDMGIGIPTTGLTIDHQDVDLTKEGLAAFGQASYSPTTNLELTLGARYGHEKVKGTYDAYAVIHPYEIPIGGSGRNRASFDNFTASGSIKYSIDDFGIVYATVAQGARSGGLPLTPASSASFIPYKSEKALSYELGFKGRLADGRVRLSGSLFYIDLTDQQLTSIITDGAIAIATTANAGKSHSQGFELNAEFRPAQGLSITTAVGYTDAKFDDYVDGSGIQHKGERLRFVPKWTASAGIEYATPVGSAGSELVFNLDGRHIGAQSQGYNVAFDPSLSVPGYEMVDASISFERPSWKLQLFATNLFDVYAETRLFNTFYFMPDGSRVFASVVPPRRVGVRYSIKF</sequence>
<gene>
    <name evidence="15" type="ORF">K7G82_23785</name>
</gene>
<dbReference type="PANTHER" id="PTHR32552:SF81">
    <property type="entry name" value="TONB-DEPENDENT OUTER MEMBRANE RECEPTOR"/>
    <property type="match status" value="1"/>
</dbReference>
<keyword evidence="3 11" id="KW-1134">Transmembrane beta strand</keyword>
<comment type="subcellular location">
    <subcellularLocation>
        <location evidence="1 11">Cell outer membrane</location>
        <topology evidence="1 11">Multi-pass membrane protein</topology>
    </subcellularLocation>
</comment>
<accession>A0ABS7PW20</accession>
<dbReference type="Gene3D" id="2.40.170.20">
    <property type="entry name" value="TonB-dependent receptor, beta-barrel domain"/>
    <property type="match status" value="1"/>
</dbReference>
<keyword evidence="6" id="KW-0408">Iron</keyword>
<evidence type="ECO:0000313" key="16">
    <source>
        <dbReference type="Proteomes" id="UP000706039"/>
    </source>
</evidence>
<dbReference type="RefSeq" id="WP_222992435.1">
    <property type="nucleotide sequence ID" value="NZ_JAINVV010000011.1"/>
</dbReference>
<dbReference type="InterPro" id="IPR036942">
    <property type="entry name" value="Beta-barrel_TonB_sf"/>
</dbReference>
<dbReference type="Pfam" id="PF07715">
    <property type="entry name" value="Plug"/>
    <property type="match status" value="1"/>
</dbReference>
<feature type="domain" description="TonB-dependent receptor-like beta-barrel" evidence="13">
    <location>
        <begin position="266"/>
        <end position="668"/>
    </location>
</feature>
<keyword evidence="2 11" id="KW-0813">Transport</keyword>
<protein>
    <submittedName>
        <fullName evidence="15">TonB-dependent receptor</fullName>
    </submittedName>
</protein>
<dbReference type="Proteomes" id="UP000706039">
    <property type="component" value="Unassembled WGS sequence"/>
</dbReference>
<evidence type="ECO:0000256" key="8">
    <source>
        <dbReference type="ARBA" id="ARBA00023077"/>
    </source>
</evidence>
<dbReference type="PROSITE" id="PS52016">
    <property type="entry name" value="TONB_DEPENDENT_REC_3"/>
    <property type="match status" value="1"/>
</dbReference>
<keyword evidence="10 11" id="KW-0998">Cell outer membrane</keyword>
<dbReference type="InterPro" id="IPR000531">
    <property type="entry name" value="Beta-barrel_TonB"/>
</dbReference>
<keyword evidence="5 11" id="KW-0812">Transmembrane</keyword>